<dbReference type="AlphaFoldDB" id="A0A3A4AYD9"/>
<dbReference type="Proteomes" id="UP000265768">
    <property type="component" value="Unassembled WGS sequence"/>
</dbReference>
<reference evidence="1 2" key="1">
    <citation type="submission" date="2018-09" db="EMBL/GenBank/DDBJ databases">
        <title>YIM 75507 draft genome.</title>
        <authorList>
            <person name="Tang S."/>
            <person name="Feng Y."/>
        </authorList>
    </citation>
    <scope>NUCLEOTIDE SEQUENCE [LARGE SCALE GENOMIC DNA]</scope>
    <source>
        <strain evidence="1 2">YIM 75507</strain>
    </source>
</reference>
<protein>
    <submittedName>
        <fullName evidence="1">Uncharacterized protein</fullName>
    </submittedName>
</protein>
<dbReference type="OrthoDB" id="10009385at2"/>
<evidence type="ECO:0000313" key="1">
    <source>
        <dbReference type="EMBL" id="RJL32516.1"/>
    </source>
</evidence>
<keyword evidence="2" id="KW-1185">Reference proteome</keyword>
<sequence length="271" mass="28654">MGIRILRGDDARKVAEEAAENLEEPAEAPPEVLALRRERRLSGPYEPGDIAPLDFGGEAPSPGDLHLREPATQIIVPPYGPEWTRGQANHWFTEAGTGRVFIRCVAGHMVGSPGNDQGGANGLSLVMTTDRPAVVEARPLVSYRYLYQIGKLGGIGGGGKAAGGLEIQAYATVSWGGGGIGGGGTHHTGEPYRSTWFDRGHGDSPIQVQDDGQEVGAHVKTRFHVSPGVKYTVKVGPWLAAHAWHSLGGATGVGAAGAWIDLRIRWIVVAH</sequence>
<name>A0A3A4AYD9_9ACTN</name>
<dbReference type="RefSeq" id="WP_119926765.1">
    <property type="nucleotide sequence ID" value="NZ_QZEY01000004.1"/>
</dbReference>
<accession>A0A3A4AYD9</accession>
<dbReference type="EMBL" id="QZEY01000004">
    <property type="protein sequence ID" value="RJL32516.1"/>
    <property type="molecule type" value="Genomic_DNA"/>
</dbReference>
<proteinExistence type="predicted"/>
<evidence type="ECO:0000313" key="2">
    <source>
        <dbReference type="Proteomes" id="UP000265768"/>
    </source>
</evidence>
<organism evidence="1 2">
    <name type="scientific">Bailinhaonella thermotolerans</name>
    <dbReference type="NCBI Taxonomy" id="1070861"/>
    <lineage>
        <taxon>Bacteria</taxon>
        <taxon>Bacillati</taxon>
        <taxon>Actinomycetota</taxon>
        <taxon>Actinomycetes</taxon>
        <taxon>Streptosporangiales</taxon>
        <taxon>Streptosporangiaceae</taxon>
        <taxon>Bailinhaonella</taxon>
    </lineage>
</organism>
<gene>
    <name evidence="1" type="ORF">D5H75_13400</name>
</gene>
<comment type="caution">
    <text evidence="1">The sequence shown here is derived from an EMBL/GenBank/DDBJ whole genome shotgun (WGS) entry which is preliminary data.</text>
</comment>